<comment type="caution">
    <text evidence="2">The sequence shown here is derived from an EMBL/GenBank/DDBJ whole genome shotgun (WGS) entry which is preliminary data.</text>
</comment>
<keyword evidence="3" id="KW-1185">Reference proteome</keyword>
<dbReference type="Proteomes" id="UP001362999">
    <property type="component" value="Unassembled WGS sequence"/>
</dbReference>
<proteinExistence type="predicted"/>
<evidence type="ECO:0000313" key="2">
    <source>
        <dbReference type="EMBL" id="KAK7058209.1"/>
    </source>
</evidence>
<organism evidence="2 3">
    <name type="scientific">Favolaschia claudopus</name>
    <dbReference type="NCBI Taxonomy" id="2862362"/>
    <lineage>
        <taxon>Eukaryota</taxon>
        <taxon>Fungi</taxon>
        <taxon>Dikarya</taxon>
        <taxon>Basidiomycota</taxon>
        <taxon>Agaricomycotina</taxon>
        <taxon>Agaricomycetes</taxon>
        <taxon>Agaricomycetidae</taxon>
        <taxon>Agaricales</taxon>
        <taxon>Marasmiineae</taxon>
        <taxon>Mycenaceae</taxon>
        <taxon>Favolaschia</taxon>
    </lineage>
</organism>
<evidence type="ECO:0000256" key="1">
    <source>
        <dbReference type="SAM" id="MobiDB-lite"/>
    </source>
</evidence>
<evidence type="ECO:0000313" key="3">
    <source>
        <dbReference type="Proteomes" id="UP001362999"/>
    </source>
</evidence>
<accession>A0AAW0DZV7</accession>
<sequence length="312" mass="34717">MFHRFISRLFGVPCLEFEVPTPRETYCLQSAPLPLLKSALLGDISLCAPPGLPSPHIYHHFSLSPHVEGSQSQFARAKTTPWGIPPSELQCTRLAFRILTTDVPKYTFSYRARAVDMLNTRFPIDCFSFFPIHTLLAPSRTTDSRTFTIRCFLPPSFNGDVSHSPSPTLLIRPLVVSEYICIYYLHSPRLAPTSFPCYPYLRHSILYPPSHPSRASYIHTYGSSLPPPRVPALLFLPLPHSSPPNRLVMTYPCAYRTVPHLGRLSIPPSSASSIPVKDPSASPSRVSPPLRTTMTPDESQSTSTPLLPIVSP</sequence>
<dbReference type="AlphaFoldDB" id="A0AAW0DZV7"/>
<feature type="compositionally biased region" description="Polar residues" evidence="1">
    <location>
        <begin position="281"/>
        <end position="305"/>
    </location>
</feature>
<reference evidence="2 3" key="1">
    <citation type="journal article" date="2024" name="J Genomics">
        <title>Draft genome sequencing and assembly of Favolaschia claudopus CIRM-BRFM 2984 isolated from oak limbs.</title>
        <authorList>
            <person name="Navarro D."/>
            <person name="Drula E."/>
            <person name="Chaduli D."/>
            <person name="Cazenave R."/>
            <person name="Ahrendt S."/>
            <person name="Wang J."/>
            <person name="Lipzen A."/>
            <person name="Daum C."/>
            <person name="Barry K."/>
            <person name="Grigoriev I.V."/>
            <person name="Favel A."/>
            <person name="Rosso M.N."/>
            <person name="Martin F."/>
        </authorList>
    </citation>
    <scope>NUCLEOTIDE SEQUENCE [LARGE SCALE GENOMIC DNA]</scope>
    <source>
        <strain evidence="2 3">CIRM-BRFM 2984</strain>
    </source>
</reference>
<name>A0AAW0DZV7_9AGAR</name>
<feature type="region of interest" description="Disordered" evidence="1">
    <location>
        <begin position="269"/>
        <end position="312"/>
    </location>
</feature>
<gene>
    <name evidence="2" type="ORF">R3P38DRAFT_1196182</name>
</gene>
<protein>
    <submittedName>
        <fullName evidence="2">Uncharacterized protein</fullName>
    </submittedName>
</protein>
<dbReference type="EMBL" id="JAWWNJ010000004">
    <property type="protein sequence ID" value="KAK7058209.1"/>
    <property type="molecule type" value="Genomic_DNA"/>
</dbReference>